<dbReference type="Pfam" id="PF25398">
    <property type="entry name" value="CUX1_N"/>
    <property type="match status" value="1"/>
</dbReference>
<evidence type="ECO:0000256" key="10">
    <source>
        <dbReference type="SAM" id="Coils"/>
    </source>
</evidence>
<keyword evidence="6 12" id="KW-1133">Transmembrane helix</keyword>
<organism evidence="15 16">
    <name type="scientific">Cyanidium caldarium</name>
    <name type="common">Red alga</name>
    <dbReference type="NCBI Taxonomy" id="2771"/>
    <lineage>
        <taxon>Eukaryota</taxon>
        <taxon>Rhodophyta</taxon>
        <taxon>Bangiophyceae</taxon>
        <taxon>Cyanidiales</taxon>
        <taxon>Cyanidiaceae</taxon>
        <taxon>Cyanidium</taxon>
    </lineage>
</organism>
<keyword evidence="9 12" id="KW-0472">Membrane</keyword>
<keyword evidence="7" id="KW-0333">Golgi apparatus</keyword>
<accession>A0AAV9IQP2</accession>
<keyword evidence="5 12" id="KW-0812">Transmembrane</keyword>
<comment type="subcellular location">
    <subcellularLocation>
        <location evidence="1">Golgi apparatus membrane</location>
        <topology evidence="1">Single-pass type IV membrane protein</topology>
    </subcellularLocation>
</comment>
<evidence type="ECO:0000256" key="1">
    <source>
        <dbReference type="ARBA" id="ARBA00004409"/>
    </source>
</evidence>
<evidence type="ECO:0000313" key="16">
    <source>
        <dbReference type="Proteomes" id="UP001301350"/>
    </source>
</evidence>
<comment type="similarity">
    <text evidence="2">Belongs to the CASP family.</text>
</comment>
<feature type="domain" description="Cux N-terminal" evidence="14">
    <location>
        <begin position="40"/>
        <end position="149"/>
    </location>
</feature>
<comment type="caution">
    <text evidence="15">The sequence shown here is derived from an EMBL/GenBank/DDBJ whole genome shotgun (WGS) entry which is preliminary data.</text>
</comment>
<feature type="coiled-coil region" evidence="10">
    <location>
        <begin position="423"/>
        <end position="457"/>
    </location>
</feature>
<dbReference type="Proteomes" id="UP001301350">
    <property type="component" value="Unassembled WGS sequence"/>
</dbReference>
<proteinExistence type="inferred from homology"/>
<dbReference type="InterPro" id="IPR012955">
    <property type="entry name" value="CASP_C"/>
</dbReference>
<feature type="region of interest" description="Disordered" evidence="11">
    <location>
        <begin position="1"/>
        <end position="31"/>
    </location>
</feature>
<name>A0AAV9IQP2_CYACA</name>
<dbReference type="PANTHER" id="PTHR14043:SF2">
    <property type="entry name" value="HOMEOBOX PROTEIN CUT"/>
    <property type="match status" value="1"/>
</dbReference>
<evidence type="ECO:0000256" key="2">
    <source>
        <dbReference type="ARBA" id="ARBA00006415"/>
    </source>
</evidence>
<evidence type="ECO:0000256" key="11">
    <source>
        <dbReference type="SAM" id="MobiDB-lite"/>
    </source>
</evidence>
<keyword evidence="16" id="KW-1185">Reference proteome</keyword>
<evidence type="ECO:0000256" key="5">
    <source>
        <dbReference type="ARBA" id="ARBA00022692"/>
    </source>
</evidence>
<dbReference type="GO" id="GO:0006891">
    <property type="term" value="P:intra-Golgi vesicle-mediated transport"/>
    <property type="evidence" value="ECO:0007669"/>
    <property type="project" value="InterPro"/>
</dbReference>
<dbReference type="EMBL" id="JANCYW010000002">
    <property type="protein sequence ID" value="KAK4534516.1"/>
    <property type="molecule type" value="Genomic_DNA"/>
</dbReference>
<dbReference type="AlphaFoldDB" id="A0AAV9IQP2"/>
<dbReference type="PANTHER" id="PTHR14043">
    <property type="entry name" value="CCAAT DISPLACEMENT PROTEIN-RELATED"/>
    <property type="match status" value="1"/>
</dbReference>
<keyword evidence="4" id="KW-0813">Transport</keyword>
<protein>
    <recommendedName>
        <fullName evidence="3">Protein CASP</fullName>
    </recommendedName>
</protein>
<evidence type="ECO:0000256" key="4">
    <source>
        <dbReference type="ARBA" id="ARBA00022448"/>
    </source>
</evidence>
<evidence type="ECO:0000256" key="6">
    <source>
        <dbReference type="ARBA" id="ARBA00022989"/>
    </source>
</evidence>
<feature type="region of interest" description="Disordered" evidence="11">
    <location>
        <begin position="392"/>
        <end position="423"/>
    </location>
</feature>
<feature type="region of interest" description="Disordered" evidence="11">
    <location>
        <begin position="484"/>
        <end position="510"/>
    </location>
</feature>
<feature type="domain" description="CASP C-terminal" evidence="13">
    <location>
        <begin position="432"/>
        <end position="669"/>
    </location>
</feature>
<evidence type="ECO:0000313" key="15">
    <source>
        <dbReference type="EMBL" id="KAK4534516.1"/>
    </source>
</evidence>
<evidence type="ECO:0000256" key="3">
    <source>
        <dbReference type="ARBA" id="ARBA00018691"/>
    </source>
</evidence>
<evidence type="ECO:0000256" key="12">
    <source>
        <dbReference type="SAM" id="Phobius"/>
    </source>
</evidence>
<evidence type="ECO:0000256" key="9">
    <source>
        <dbReference type="ARBA" id="ARBA00023136"/>
    </source>
</evidence>
<keyword evidence="8 10" id="KW-0175">Coiled coil</keyword>
<dbReference type="InterPro" id="IPR057476">
    <property type="entry name" value="Cux_N"/>
</dbReference>
<evidence type="ECO:0000259" key="14">
    <source>
        <dbReference type="Pfam" id="PF25398"/>
    </source>
</evidence>
<gene>
    <name evidence="15" type="ORF">CDCA_CDCA02G0541</name>
</gene>
<evidence type="ECO:0000259" key="13">
    <source>
        <dbReference type="Pfam" id="PF08172"/>
    </source>
</evidence>
<feature type="coiled-coil region" evidence="10">
    <location>
        <begin position="161"/>
        <end position="268"/>
    </location>
</feature>
<evidence type="ECO:0000256" key="8">
    <source>
        <dbReference type="ARBA" id="ARBA00023054"/>
    </source>
</evidence>
<sequence>MADTEMAAAVVSDGGRARHEPLKTDTASGASATDLELKERKALTTVLQSWREVNLDALCQGLDAVALQVAERQDASAEARRRLAADTKQFRQLEPATRLERFPQLLKAYQQEVDRLTARARAAEGAFLKLYRPLYDAPDPVPLLELALRRREEDAVQEQSLVEMRGELERYRREAARAAEQETRVHQLERALAEAQRLSEEAQRRADQQAEQQVAERVWQARERELQARARRAEEAEQRWRTRAEGSERALDEARQQLAATVKAKENEFTLMQTEVQTQAETIAELRAALARRGDRRDGGATEERHELLHARKVLELELVERDAQTAQLRAQVQAAQEQLAASEPAAGMTVTALQQQLQERDAQIAALQEALQQLPSPEQMRALEEQLHALTTPDEEEEGEASAPERPEADGDANGGRGAPWQRALVRRNRTLEREVASVRAQLAQREAHCDQVERELAAVRTDLRDHQQWLEQLDRAAAVAGADGLSPSASPSTAAASTKSATTEGGSAPSMITVLCSQRDRLRHRVLELEKANRQRCNEVERCVAERDAIAQQLADTRRTLQQTQARVTENELAAALMTASRPGDTADANDMERGLKQWRDRYTDASRPFSLSGRRDGSRRASLVSAPERALLRLGQRLLAAHAGRLFLFFYSLALHLFVFFVLYHIQRDFPFAATVSPPA</sequence>
<evidence type="ECO:0000256" key="7">
    <source>
        <dbReference type="ARBA" id="ARBA00023034"/>
    </source>
</evidence>
<dbReference type="GO" id="GO:0000139">
    <property type="term" value="C:Golgi membrane"/>
    <property type="evidence" value="ECO:0007669"/>
    <property type="project" value="UniProtKB-SubCell"/>
</dbReference>
<dbReference type="Pfam" id="PF08172">
    <property type="entry name" value="CASP_C"/>
    <property type="match status" value="1"/>
</dbReference>
<feature type="compositionally biased region" description="Low complexity" evidence="11">
    <location>
        <begin position="488"/>
        <end position="510"/>
    </location>
</feature>
<reference evidence="15 16" key="1">
    <citation type="submission" date="2022-07" db="EMBL/GenBank/DDBJ databases">
        <title>Genome-wide signatures of adaptation to extreme environments.</title>
        <authorList>
            <person name="Cho C.H."/>
            <person name="Yoon H.S."/>
        </authorList>
    </citation>
    <scope>NUCLEOTIDE SEQUENCE [LARGE SCALE GENOMIC DNA]</scope>
    <source>
        <strain evidence="15 16">DBV 063 E5</strain>
    </source>
</reference>
<feature type="transmembrane region" description="Helical" evidence="12">
    <location>
        <begin position="649"/>
        <end position="667"/>
    </location>
</feature>